<dbReference type="InterPro" id="IPR004812">
    <property type="entry name" value="Efflux_drug-R_Bcr/CmlA"/>
</dbReference>
<feature type="transmembrane region" description="Helical" evidence="8">
    <location>
        <begin position="363"/>
        <end position="383"/>
    </location>
</feature>
<dbReference type="PANTHER" id="PTHR43124">
    <property type="entry name" value="PURINE EFFLUX PUMP PBUE"/>
    <property type="match status" value="1"/>
</dbReference>
<comment type="caution">
    <text evidence="10">The sequence shown here is derived from an EMBL/GenBank/DDBJ whole genome shotgun (WGS) entry which is preliminary data.</text>
</comment>
<evidence type="ECO:0000256" key="2">
    <source>
        <dbReference type="ARBA" id="ARBA00006236"/>
    </source>
</evidence>
<feature type="transmembrane region" description="Helical" evidence="8">
    <location>
        <begin position="183"/>
        <end position="200"/>
    </location>
</feature>
<dbReference type="InterPro" id="IPR011701">
    <property type="entry name" value="MFS"/>
</dbReference>
<evidence type="ECO:0000313" key="11">
    <source>
        <dbReference type="Proteomes" id="UP000248614"/>
    </source>
</evidence>
<dbReference type="Pfam" id="PF07690">
    <property type="entry name" value="MFS_1"/>
    <property type="match status" value="1"/>
</dbReference>
<dbReference type="GO" id="GO:1990961">
    <property type="term" value="P:xenobiotic detoxification by transmembrane export across the plasma membrane"/>
    <property type="evidence" value="ECO:0007669"/>
    <property type="project" value="InterPro"/>
</dbReference>
<reference evidence="10 11" key="1">
    <citation type="submission" date="2017-08" db="EMBL/GenBank/DDBJ databases">
        <title>Infants hospitalized years apart are colonized by the same room-sourced microbial strains.</title>
        <authorList>
            <person name="Brooks B."/>
            <person name="Olm M.R."/>
            <person name="Firek B.A."/>
            <person name="Baker R."/>
            <person name="Thomas B.C."/>
            <person name="Morowitz M.J."/>
            <person name="Banfield J.F."/>
        </authorList>
    </citation>
    <scope>NUCLEOTIDE SEQUENCE [LARGE SCALE GENOMIC DNA]</scope>
    <source>
        <strain evidence="10">S2_018_000_R3_110</strain>
    </source>
</reference>
<dbReference type="EMBL" id="QFNF01000016">
    <property type="protein sequence ID" value="PZO77863.1"/>
    <property type="molecule type" value="Genomic_DNA"/>
</dbReference>
<keyword evidence="5 8" id="KW-0812">Transmembrane</keyword>
<feature type="transmembrane region" description="Helical" evidence="8">
    <location>
        <begin position="28"/>
        <end position="47"/>
    </location>
</feature>
<dbReference type="CDD" id="cd17320">
    <property type="entry name" value="MFS_MdfA_MDR_like"/>
    <property type="match status" value="1"/>
</dbReference>
<evidence type="ECO:0000256" key="4">
    <source>
        <dbReference type="ARBA" id="ARBA00022475"/>
    </source>
</evidence>
<dbReference type="GO" id="GO:0005886">
    <property type="term" value="C:plasma membrane"/>
    <property type="evidence" value="ECO:0007669"/>
    <property type="project" value="UniProtKB-SubCell"/>
</dbReference>
<feature type="transmembrane region" description="Helical" evidence="8">
    <location>
        <begin position="324"/>
        <end position="342"/>
    </location>
</feature>
<feature type="transmembrane region" description="Helical" evidence="8">
    <location>
        <begin position="389"/>
        <end position="406"/>
    </location>
</feature>
<feature type="transmembrane region" description="Helical" evidence="8">
    <location>
        <begin position="297"/>
        <end position="318"/>
    </location>
</feature>
<feature type="transmembrane region" description="Helical" evidence="8">
    <location>
        <begin position="120"/>
        <end position="141"/>
    </location>
</feature>
<dbReference type="InterPro" id="IPR020846">
    <property type="entry name" value="MFS_dom"/>
</dbReference>
<keyword evidence="7 8" id="KW-0472">Membrane</keyword>
<feature type="domain" description="Major facilitator superfamily (MFS) profile" evidence="9">
    <location>
        <begin position="28"/>
        <end position="410"/>
    </location>
</feature>
<evidence type="ECO:0000256" key="5">
    <source>
        <dbReference type="ARBA" id="ARBA00022692"/>
    </source>
</evidence>
<dbReference type="Gene3D" id="1.20.1720.10">
    <property type="entry name" value="Multidrug resistance protein D"/>
    <property type="match status" value="1"/>
</dbReference>
<accession>A0A2W4Z6D7</accession>
<evidence type="ECO:0000313" key="10">
    <source>
        <dbReference type="EMBL" id="PZO77863.1"/>
    </source>
</evidence>
<dbReference type="AlphaFoldDB" id="A0A2W4Z6D7"/>
<keyword evidence="8" id="KW-0997">Cell inner membrane</keyword>
<organism evidence="10 11">
    <name type="scientific">Sphingomonas hengshuiensis</name>
    <dbReference type="NCBI Taxonomy" id="1609977"/>
    <lineage>
        <taxon>Bacteria</taxon>
        <taxon>Pseudomonadati</taxon>
        <taxon>Pseudomonadota</taxon>
        <taxon>Alphaproteobacteria</taxon>
        <taxon>Sphingomonadales</taxon>
        <taxon>Sphingomonadaceae</taxon>
        <taxon>Sphingomonas</taxon>
    </lineage>
</organism>
<dbReference type="SUPFAM" id="SSF103473">
    <property type="entry name" value="MFS general substrate transporter"/>
    <property type="match status" value="1"/>
</dbReference>
<dbReference type="PANTHER" id="PTHR43124:SF3">
    <property type="entry name" value="CHLORAMPHENICOL EFFLUX PUMP RV0191"/>
    <property type="match status" value="1"/>
</dbReference>
<keyword evidence="3 8" id="KW-0813">Transport</keyword>
<evidence type="ECO:0000256" key="8">
    <source>
        <dbReference type="RuleBase" id="RU365088"/>
    </source>
</evidence>
<dbReference type="GO" id="GO:0042910">
    <property type="term" value="F:xenobiotic transmembrane transporter activity"/>
    <property type="evidence" value="ECO:0007669"/>
    <property type="project" value="InterPro"/>
</dbReference>
<feature type="transmembrane region" description="Helical" evidence="8">
    <location>
        <begin position="95"/>
        <end position="114"/>
    </location>
</feature>
<dbReference type="Proteomes" id="UP000248614">
    <property type="component" value="Unassembled WGS sequence"/>
</dbReference>
<evidence type="ECO:0000259" key="9">
    <source>
        <dbReference type="PROSITE" id="PS50850"/>
    </source>
</evidence>
<dbReference type="InterPro" id="IPR050189">
    <property type="entry name" value="MFS_Efflux_Transporters"/>
</dbReference>
<evidence type="ECO:0000256" key="7">
    <source>
        <dbReference type="ARBA" id="ARBA00023136"/>
    </source>
</evidence>
<protein>
    <recommendedName>
        <fullName evidence="8">Bcr/CflA family efflux transporter</fullName>
    </recommendedName>
</protein>
<comment type="similarity">
    <text evidence="2 8">Belongs to the major facilitator superfamily. Bcr/CmlA family.</text>
</comment>
<feature type="transmembrane region" description="Helical" evidence="8">
    <location>
        <begin position="153"/>
        <end position="171"/>
    </location>
</feature>
<feature type="transmembrane region" description="Helical" evidence="8">
    <location>
        <begin position="67"/>
        <end position="83"/>
    </location>
</feature>
<evidence type="ECO:0000256" key="1">
    <source>
        <dbReference type="ARBA" id="ARBA00004651"/>
    </source>
</evidence>
<name>A0A2W4Z6D7_9SPHN</name>
<dbReference type="PROSITE" id="PS50850">
    <property type="entry name" value="MFS"/>
    <property type="match status" value="1"/>
</dbReference>
<evidence type="ECO:0000256" key="6">
    <source>
        <dbReference type="ARBA" id="ARBA00022989"/>
    </source>
</evidence>
<feature type="transmembrane region" description="Helical" evidence="8">
    <location>
        <begin position="267"/>
        <end position="285"/>
    </location>
</feature>
<keyword evidence="6 8" id="KW-1133">Transmembrane helix</keyword>
<dbReference type="NCBIfam" id="TIGR00710">
    <property type="entry name" value="efflux_Bcr_CflA"/>
    <property type="match status" value="1"/>
</dbReference>
<dbReference type="InterPro" id="IPR036259">
    <property type="entry name" value="MFS_trans_sf"/>
</dbReference>
<keyword evidence="4" id="KW-1003">Cell membrane</keyword>
<evidence type="ECO:0000256" key="3">
    <source>
        <dbReference type="ARBA" id="ARBA00022448"/>
    </source>
</evidence>
<comment type="subcellular location">
    <subcellularLocation>
        <location evidence="8">Cell inner membrane</location>
        <topology evidence="8">Multi-pass membrane protein</topology>
    </subcellularLocation>
    <subcellularLocation>
        <location evidence="1">Cell membrane</location>
        <topology evidence="1">Multi-pass membrane protein</topology>
    </subcellularLocation>
</comment>
<proteinExistence type="inferred from homology"/>
<sequence>MSQTSESVAAAPPPPVSADRSPLPFGEFVTLIAALMALTALGIDSMLPALPAIGAALDVAEPNSRQFVITSFLIGFSVAQLAYGPLADRFGRRPVLIFALVASAITNMVAAISGSFMLLLIARLASGAAVAGARVVTVALVRDCYSGRAMARVMSLAFIFFMAAPVLAPSFGELVLAFGSWRWIFGGIAIVTVVILAWFVSRMPETLPVSERQPLAPQRILAGYRIVLRDRYAVGYTVAAALLSGGLFGFVGSIQQIMEVTFERPRLLTIVFACVAGTMAAGSFFNSRIVMRFGTRLISHAALVGLVVVAAVHLAVTLVGLESLVSFIVLQAVMMACFGLATSNFSAMAMENMGSIAGTASSLQGFVSMLAGAVLGAVIGQSFDGTTVPLYGGFLALGLIALLVVFRTEHGRLFHRG</sequence>
<feature type="transmembrane region" description="Helical" evidence="8">
    <location>
        <begin position="233"/>
        <end position="255"/>
    </location>
</feature>
<gene>
    <name evidence="10" type="ORF">DI632_08030</name>
</gene>